<dbReference type="SUPFAM" id="SSF53335">
    <property type="entry name" value="S-adenosyl-L-methionine-dependent methyltransferases"/>
    <property type="match status" value="1"/>
</dbReference>
<dbReference type="EMBL" id="MDLC01000040">
    <property type="protein sequence ID" value="ODS23070.1"/>
    <property type="molecule type" value="Genomic_DNA"/>
</dbReference>
<dbReference type="HAMAP" id="MF_01523">
    <property type="entry name" value="16SrRNA_methyltr_J"/>
    <property type="match status" value="1"/>
</dbReference>
<dbReference type="PANTHER" id="PTHR36112:SF1">
    <property type="entry name" value="RIBOSOMAL RNA SMALL SUBUNIT METHYLTRANSFERASE J"/>
    <property type="match status" value="1"/>
</dbReference>
<gene>
    <name evidence="1" type="primary">rsmJ</name>
    <name evidence="2" type="ORF">AB835_10720</name>
</gene>
<sequence length="267" mass="29155">MSLLGVYCTTSTLAVQAKQLAVFVGCPLIKISPKQLDSGFYVLTVAETGIALQATGKKAQGPIRVDFTCGTSAHRRRFGGGKGQMIAKAIGLKSAYRPHVLDVTAGLGEDGFVLATLGCQMTLVERSSIVYSLLKDGIERAALSVDQDLQQILSCIQLRQQEGVNYLQSLQDAVDIIYLDPMFPERNSKAEVNKSMKACQQIVGEDQDAGVLFIAALEKVIYRIIVKRPRKAPSLDVQFPDLSLPKPSLVFEGKSTRYDVYPLKKMP</sequence>
<comment type="caution">
    <text evidence="2">The sequence shown here is derived from an EMBL/GenBank/DDBJ whole genome shotgun (WGS) entry which is preliminary data.</text>
</comment>
<comment type="caution">
    <text evidence="1">Lacks conserved residue(s) required for the propagation of feature annotation.</text>
</comment>
<dbReference type="STRING" id="62101.AB835_10720"/>
<name>A0A1D2QNE4_9GAMM</name>
<proteinExistence type="inferred from homology"/>
<keyword evidence="1 2" id="KW-0808">Transferase</keyword>
<keyword evidence="1 2" id="KW-0489">Methyltransferase</keyword>
<keyword evidence="1" id="KW-0963">Cytoplasm</keyword>
<feature type="binding site" evidence="1">
    <location>
        <begin position="125"/>
        <end position="126"/>
    </location>
    <ligand>
        <name>S-adenosyl-L-methionine</name>
        <dbReference type="ChEBI" id="CHEBI:59789"/>
    </ligand>
</feature>
<dbReference type="Pfam" id="PF04445">
    <property type="entry name" value="SAM_MT"/>
    <property type="match status" value="1"/>
</dbReference>
<dbReference type="Proteomes" id="UP000242502">
    <property type="component" value="Unassembled WGS sequence"/>
</dbReference>
<comment type="subcellular location">
    <subcellularLocation>
        <location evidence="1">Cytoplasm</location>
    </subcellularLocation>
</comment>
<dbReference type="EC" id="2.1.1.242" evidence="1"/>
<comment type="catalytic activity">
    <reaction evidence="1">
        <text>guanosine(1516) in 16S rRNA + S-adenosyl-L-methionine = N(2)-methylguanosine(1516) in 16S rRNA + S-adenosyl-L-homocysteine + H(+)</text>
        <dbReference type="Rhea" id="RHEA:43220"/>
        <dbReference type="Rhea" id="RHEA-COMP:10412"/>
        <dbReference type="Rhea" id="RHEA-COMP:10413"/>
        <dbReference type="ChEBI" id="CHEBI:15378"/>
        <dbReference type="ChEBI" id="CHEBI:57856"/>
        <dbReference type="ChEBI" id="CHEBI:59789"/>
        <dbReference type="ChEBI" id="CHEBI:74269"/>
        <dbReference type="ChEBI" id="CHEBI:74481"/>
        <dbReference type="EC" id="2.1.1.242"/>
    </reaction>
</comment>
<keyword evidence="1" id="KW-0949">S-adenosyl-L-methionine</keyword>
<accession>A0A1D2QNE4</accession>
<keyword evidence="1" id="KW-0698">rRNA processing</keyword>
<dbReference type="GO" id="GO:0008990">
    <property type="term" value="F:rRNA (guanine-N2-)-methyltransferase activity"/>
    <property type="evidence" value="ECO:0007669"/>
    <property type="project" value="UniProtKB-UniRule"/>
</dbReference>
<feature type="binding site" evidence="1">
    <location>
        <position position="180"/>
    </location>
    <ligand>
        <name>S-adenosyl-L-methionine</name>
        <dbReference type="ChEBI" id="CHEBI:59789"/>
    </ligand>
</feature>
<evidence type="ECO:0000313" key="3">
    <source>
        <dbReference type="Proteomes" id="UP000242502"/>
    </source>
</evidence>
<comment type="function">
    <text evidence="1">Specifically methylates the guanosine in position 1516 of 16S rRNA.</text>
</comment>
<dbReference type="InterPro" id="IPR007536">
    <property type="entry name" value="16SrRNA_methylTrfase_J"/>
</dbReference>
<dbReference type="AlphaFoldDB" id="A0A1D2QNE4"/>
<reference evidence="2 3" key="1">
    <citation type="journal article" date="2016" name="Appl. Environ. Microbiol.">
        <title>Lack of Overt Genome Reduction in the Bryostatin-Producing Bryozoan Symbiont "Candidatus Endobugula sertula".</title>
        <authorList>
            <person name="Miller I.J."/>
            <person name="Vanee N."/>
            <person name="Fong S.S."/>
            <person name="Lim-Fong G.E."/>
            <person name="Kwan J.C."/>
        </authorList>
    </citation>
    <scope>NUCLEOTIDE SEQUENCE [LARGE SCALE GENOMIC DNA]</scope>
    <source>
        <strain evidence="2">AB1-4</strain>
    </source>
</reference>
<comment type="similarity">
    <text evidence="1">Belongs to the methyltransferase superfamily. RsmJ family.</text>
</comment>
<dbReference type="Gene3D" id="3.40.50.150">
    <property type="entry name" value="Vaccinia Virus protein VP39"/>
    <property type="match status" value="1"/>
</dbReference>
<dbReference type="GO" id="GO:0005737">
    <property type="term" value="C:cytoplasm"/>
    <property type="evidence" value="ECO:0007669"/>
    <property type="project" value="UniProtKB-SubCell"/>
</dbReference>
<evidence type="ECO:0000313" key="2">
    <source>
        <dbReference type="EMBL" id="ODS23070.1"/>
    </source>
</evidence>
<dbReference type="InterPro" id="IPR029063">
    <property type="entry name" value="SAM-dependent_MTases_sf"/>
</dbReference>
<organism evidence="2 3">
    <name type="scientific">Candidatus Endobugula sertula</name>
    <name type="common">Bugula neritina bacterial symbiont</name>
    <dbReference type="NCBI Taxonomy" id="62101"/>
    <lineage>
        <taxon>Bacteria</taxon>
        <taxon>Pseudomonadati</taxon>
        <taxon>Pseudomonadota</taxon>
        <taxon>Gammaproteobacteria</taxon>
        <taxon>Cellvibrionales</taxon>
        <taxon>Cellvibrionaceae</taxon>
        <taxon>Candidatus Endobugula</taxon>
    </lineage>
</organism>
<dbReference type="PANTHER" id="PTHR36112">
    <property type="entry name" value="RIBOSOMAL RNA SMALL SUBUNIT METHYLTRANSFERASE J"/>
    <property type="match status" value="1"/>
</dbReference>
<evidence type="ECO:0000256" key="1">
    <source>
        <dbReference type="HAMAP-Rule" id="MF_01523"/>
    </source>
</evidence>
<protein>
    <recommendedName>
        <fullName evidence="1">Ribosomal RNA small subunit methyltransferase J</fullName>
        <ecNumber evidence="1">2.1.1.242</ecNumber>
    </recommendedName>
    <alternativeName>
        <fullName evidence="1">16S rRNA m2G1516 methyltransferase</fullName>
    </alternativeName>
    <alternativeName>
        <fullName evidence="1">rRNA (guanine-N(2)-)-methyltransferase</fullName>
    </alternativeName>
</protein>